<dbReference type="AlphaFoldDB" id="A0A7X0C8H7"/>
<proteinExistence type="predicted"/>
<dbReference type="EMBL" id="JACHJB010000002">
    <property type="protein sequence ID" value="MBB6349561.1"/>
    <property type="molecule type" value="Genomic_DNA"/>
</dbReference>
<evidence type="ECO:0000313" key="4">
    <source>
        <dbReference type="Proteomes" id="UP000583800"/>
    </source>
</evidence>
<name>A0A7X0C8H7_9ACTN</name>
<keyword evidence="4" id="KW-1185">Reference proteome</keyword>
<dbReference type="CDD" id="cd12108">
    <property type="entry name" value="Hr-like"/>
    <property type="match status" value="1"/>
</dbReference>
<reference evidence="3 4" key="1">
    <citation type="submission" date="2020-08" db="EMBL/GenBank/DDBJ databases">
        <title>Sequencing the genomes of 1000 actinobacteria strains.</title>
        <authorList>
            <person name="Klenk H.-P."/>
        </authorList>
    </citation>
    <scope>NUCLEOTIDE SEQUENCE [LARGE SCALE GENOMIC DNA]</scope>
    <source>
        <strain evidence="3 4">DSM 45913</strain>
    </source>
</reference>
<accession>A0A7X0C8H7</accession>
<dbReference type="PANTHER" id="PTHR35585:SF1">
    <property type="entry name" value="HHE DOMAIN PROTEIN (AFU_ORTHOLOGUE AFUA_4G00730)"/>
    <property type="match status" value="1"/>
</dbReference>
<evidence type="ECO:0000259" key="2">
    <source>
        <dbReference type="Pfam" id="PF01814"/>
    </source>
</evidence>
<feature type="region of interest" description="Disordered" evidence="1">
    <location>
        <begin position="144"/>
        <end position="188"/>
    </location>
</feature>
<organism evidence="3 4">
    <name type="scientific">Nonomuraea muscovyensis</name>
    <dbReference type="NCBI Taxonomy" id="1124761"/>
    <lineage>
        <taxon>Bacteria</taxon>
        <taxon>Bacillati</taxon>
        <taxon>Actinomycetota</taxon>
        <taxon>Actinomycetes</taxon>
        <taxon>Streptosporangiales</taxon>
        <taxon>Streptosporangiaceae</taxon>
        <taxon>Nonomuraea</taxon>
    </lineage>
</organism>
<dbReference type="PANTHER" id="PTHR35585">
    <property type="entry name" value="HHE DOMAIN PROTEIN (AFU_ORTHOLOGUE AFUA_4G00730)"/>
    <property type="match status" value="1"/>
</dbReference>
<gene>
    <name evidence="3" type="ORF">FHU36_006106</name>
</gene>
<dbReference type="Gene3D" id="1.20.120.520">
    <property type="entry name" value="nmb1532 protein domain like"/>
    <property type="match status" value="1"/>
</dbReference>
<dbReference type="InterPro" id="IPR012312">
    <property type="entry name" value="Hemerythrin-like"/>
</dbReference>
<feature type="domain" description="Hemerythrin-like" evidence="2">
    <location>
        <begin position="8"/>
        <end position="127"/>
    </location>
</feature>
<comment type="caution">
    <text evidence="3">The sequence shown here is derived from an EMBL/GenBank/DDBJ whole genome shotgun (WGS) entry which is preliminary data.</text>
</comment>
<evidence type="ECO:0000256" key="1">
    <source>
        <dbReference type="SAM" id="MobiDB-lite"/>
    </source>
</evidence>
<feature type="compositionally biased region" description="Pro residues" evidence="1">
    <location>
        <begin position="153"/>
        <end position="162"/>
    </location>
</feature>
<dbReference type="Proteomes" id="UP000583800">
    <property type="component" value="Unassembled WGS sequence"/>
</dbReference>
<dbReference type="Pfam" id="PF01814">
    <property type="entry name" value="Hemerythrin"/>
    <property type="match status" value="1"/>
</dbReference>
<sequence>MGEQQQDVIEVLVTDHREVEEMFTELETMVGAIGERPKTLAEQVVIELVRHSVAEEQFLYPAVREHVPGGDEEADHEIAEHAEAEETMKRLEALEPGDNDFWPTLEELMRQIRHHIQDEENDLFPRLRAACTPEQLTELGAKVQRAKKVAPTRPHPSAPDTPPANKLLGPGTGLVDRIRDAISGRGRS</sequence>
<protein>
    <submittedName>
        <fullName evidence="3">Hemerythrin-like domain-containing protein</fullName>
    </submittedName>
</protein>
<evidence type="ECO:0000313" key="3">
    <source>
        <dbReference type="EMBL" id="MBB6349561.1"/>
    </source>
</evidence>
<dbReference type="RefSeq" id="WP_185087109.1">
    <property type="nucleotide sequence ID" value="NZ_JACHJB010000002.1"/>
</dbReference>